<feature type="transmembrane region" description="Helical" evidence="12">
    <location>
        <begin position="149"/>
        <end position="169"/>
    </location>
</feature>
<evidence type="ECO:0008006" key="15">
    <source>
        <dbReference type="Google" id="ProtNLM"/>
    </source>
</evidence>
<feature type="transmembrane region" description="Helical" evidence="12">
    <location>
        <begin position="72"/>
        <end position="89"/>
    </location>
</feature>
<keyword evidence="8 12" id="KW-1133">Transmembrane helix</keyword>
<dbReference type="GO" id="GO:0046923">
    <property type="term" value="F:ER retention sequence binding"/>
    <property type="evidence" value="ECO:0007669"/>
    <property type="project" value="InterPro"/>
</dbReference>
<evidence type="ECO:0000256" key="7">
    <source>
        <dbReference type="ARBA" id="ARBA00022927"/>
    </source>
</evidence>
<protein>
    <recommendedName>
        <fullName evidence="15">ER lumen protein-retaining receptor</fullName>
    </recommendedName>
</protein>
<feature type="compositionally biased region" description="Acidic residues" evidence="11">
    <location>
        <begin position="321"/>
        <end position="331"/>
    </location>
</feature>
<dbReference type="PANTHER" id="PTHR10585">
    <property type="entry name" value="ER LUMEN PROTEIN RETAINING RECEPTOR"/>
    <property type="match status" value="1"/>
</dbReference>
<evidence type="ECO:0000256" key="2">
    <source>
        <dbReference type="ARBA" id="ARBA00010120"/>
    </source>
</evidence>
<gene>
    <name evidence="13" type="ORF">FKW77_010148</name>
</gene>
<dbReference type="Proteomes" id="UP000316270">
    <property type="component" value="Chromosome 4"/>
</dbReference>
<name>A0A517L4C5_9PEZI</name>
<keyword evidence="10" id="KW-0675">Receptor</keyword>
<dbReference type="Pfam" id="PF00810">
    <property type="entry name" value="ER_lumen_recept"/>
    <property type="match status" value="1"/>
</dbReference>
<dbReference type="GO" id="GO:0015031">
    <property type="term" value="P:protein transport"/>
    <property type="evidence" value="ECO:0007669"/>
    <property type="project" value="UniProtKB-KW"/>
</dbReference>
<keyword evidence="3" id="KW-0813">Transport</keyword>
<dbReference type="PRINTS" id="PR00660">
    <property type="entry name" value="ERLUMENR"/>
</dbReference>
<feature type="transmembrane region" description="Helical" evidence="12">
    <location>
        <begin position="211"/>
        <end position="232"/>
    </location>
</feature>
<sequence>MSMNVFRVVGDLSHVASKVILLWSIHWNRSAEGVSLITQTLYIAVFCTRYLDLFWSPIFGAFIYFWNFCLKLFYIFSSAYIVFLMMSVFARTREKEKSWKFGIYCFAGAAILAMPVTAMFMKGPKVHYTIDGKEKEHLLYEHNFGFFEILWTFSEILESVAVLPQLLLLRQTTVPTVIDSYYLACLGSYRGFYILNWIYRVFSKADRHLDPISVIFGCIQTLLYIDFAWVYLTRQRVKLRGGGIVDSEDMSRGWLVQKLVGRHSDLDDEEATPALHTNDRGNDRSGIGSGNKWGVRGISVSADDGVHEGDEDARPLTDPTAFEDDLSDDEGAPPTVFPERRESLGKKTVQEGADEWAEEADK</sequence>
<keyword evidence="14" id="KW-1185">Reference proteome</keyword>
<evidence type="ECO:0000256" key="5">
    <source>
        <dbReference type="ARBA" id="ARBA00022824"/>
    </source>
</evidence>
<evidence type="ECO:0000313" key="13">
    <source>
        <dbReference type="EMBL" id="QDS70496.1"/>
    </source>
</evidence>
<keyword evidence="6" id="KW-0931">ER-Golgi transport</keyword>
<dbReference type="GO" id="GO:0006621">
    <property type="term" value="P:protein retention in ER lumen"/>
    <property type="evidence" value="ECO:0007669"/>
    <property type="project" value="InterPro"/>
</dbReference>
<evidence type="ECO:0000256" key="8">
    <source>
        <dbReference type="ARBA" id="ARBA00022989"/>
    </source>
</evidence>
<dbReference type="OrthoDB" id="7694678at2759"/>
<accession>A0A517L4C5</accession>
<comment type="subcellular location">
    <subcellularLocation>
        <location evidence="1">Endoplasmic reticulum membrane</location>
        <topology evidence="1">Multi-pass membrane protein</topology>
    </subcellularLocation>
</comment>
<evidence type="ECO:0000256" key="9">
    <source>
        <dbReference type="ARBA" id="ARBA00023136"/>
    </source>
</evidence>
<evidence type="ECO:0000256" key="12">
    <source>
        <dbReference type="SAM" id="Phobius"/>
    </source>
</evidence>
<keyword evidence="7" id="KW-0653">Protein transport</keyword>
<evidence type="ECO:0000256" key="10">
    <source>
        <dbReference type="ARBA" id="ARBA00023170"/>
    </source>
</evidence>
<keyword evidence="5" id="KW-0256">Endoplasmic reticulum</keyword>
<organism evidence="13 14">
    <name type="scientific">Venturia effusa</name>
    <dbReference type="NCBI Taxonomy" id="50376"/>
    <lineage>
        <taxon>Eukaryota</taxon>
        <taxon>Fungi</taxon>
        <taxon>Dikarya</taxon>
        <taxon>Ascomycota</taxon>
        <taxon>Pezizomycotina</taxon>
        <taxon>Dothideomycetes</taxon>
        <taxon>Pleosporomycetidae</taxon>
        <taxon>Venturiales</taxon>
        <taxon>Venturiaceae</taxon>
        <taxon>Venturia</taxon>
    </lineage>
</organism>
<comment type="similarity">
    <text evidence="2">Belongs to the ERD2 family.</text>
</comment>
<feature type="compositionally biased region" description="Basic and acidic residues" evidence="11">
    <location>
        <begin position="338"/>
        <end position="349"/>
    </location>
</feature>
<dbReference type="GO" id="GO:0005789">
    <property type="term" value="C:endoplasmic reticulum membrane"/>
    <property type="evidence" value="ECO:0007669"/>
    <property type="project" value="UniProtKB-SubCell"/>
</dbReference>
<feature type="region of interest" description="Disordered" evidence="11">
    <location>
        <begin position="267"/>
        <end position="362"/>
    </location>
</feature>
<feature type="compositionally biased region" description="Acidic residues" evidence="11">
    <location>
        <begin position="352"/>
        <end position="362"/>
    </location>
</feature>
<dbReference type="STRING" id="50376.A0A517L4C5"/>
<dbReference type="AlphaFoldDB" id="A0A517L4C5"/>
<dbReference type="InterPro" id="IPR000133">
    <property type="entry name" value="ER_ret_rcpt"/>
</dbReference>
<evidence type="ECO:0000256" key="3">
    <source>
        <dbReference type="ARBA" id="ARBA00022448"/>
    </source>
</evidence>
<evidence type="ECO:0000256" key="4">
    <source>
        <dbReference type="ARBA" id="ARBA00022692"/>
    </source>
</evidence>
<reference evidence="13 14" key="1">
    <citation type="submission" date="2019-07" db="EMBL/GenBank/DDBJ databases">
        <title>Finished genome of Venturia effusa.</title>
        <authorList>
            <person name="Young C.A."/>
            <person name="Cox M.P."/>
            <person name="Ganley A.R.D."/>
            <person name="David W.J."/>
        </authorList>
    </citation>
    <scope>NUCLEOTIDE SEQUENCE [LARGE SCALE GENOMIC DNA]</scope>
    <source>
        <strain evidence="14">albino</strain>
    </source>
</reference>
<feature type="compositionally biased region" description="Basic and acidic residues" evidence="11">
    <location>
        <begin position="304"/>
        <end position="315"/>
    </location>
</feature>
<evidence type="ECO:0000256" key="6">
    <source>
        <dbReference type="ARBA" id="ARBA00022892"/>
    </source>
</evidence>
<dbReference type="EMBL" id="CP042188">
    <property type="protein sequence ID" value="QDS70496.1"/>
    <property type="molecule type" value="Genomic_DNA"/>
</dbReference>
<evidence type="ECO:0000256" key="11">
    <source>
        <dbReference type="SAM" id="MobiDB-lite"/>
    </source>
</evidence>
<feature type="transmembrane region" description="Helical" evidence="12">
    <location>
        <begin position="101"/>
        <end position="121"/>
    </location>
</feature>
<keyword evidence="4 12" id="KW-0812">Transmembrane</keyword>
<evidence type="ECO:0000256" key="1">
    <source>
        <dbReference type="ARBA" id="ARBA00004477"/>
    </source>
</evidence>
<feature type="transmembrane region" description="Helical" evidence="12">
    <location>
        <begin position="181"/>
        <end position="199"/>
    </location>
</feature>
<keyword evidence="9 12" id="KW-0472">Membrane</keyword>
<proteinExistence type="inferred from homology"/>
<dbReference type="GO" id="GO:0016192">
    <property type="term" value="P:vesicle-mediated transport"/>
    <property type="evidence" value="ECO:0007669"/>
    <property type="project" value="UniProtKB-KW"/>
</dbReference>
<evidence type="ECO:0000313" key="14">
    <source>
        <dbReference type="Proteomes" id="UP000316270"/>
    </source>
</evidence>